<keyword evidence="3" id="KW-1185">Reference proteome</keyword>
<feature type="compositionally biased region" description="Polar residues" evidence="1">
    <location>
        <begin position="45"/>
        <end position="73"/>
    </location>
</feature>
<evidence type="ECO:0000313" key="3">
    <source>
        <dbReference type="Proteomes" id="UP000501690"/>
    </source>
</evidence>
<proteinExistence type="predicted"/>
<dbReference type="Proteomes" id="UP000501690">
    <property type="component" value="Linkage Group LG5"/>
</dbReference>
<dbReference type="AlphaFoldDB" id="A0A4D6LXE8"/>
<dbReference type="EMBL" id="CP039349">
    <property type="protein sequence ID" value="QCD93375.1"/>
    <property type="molecule type" value="Genomic_DNA"/>
</dbReference>
<sequence length="102" mass="11034">MAPTAPPPPSLHYTTRTPSFSHRQPWMRILHAPAPVRSIPPPSAPQCSTTSSTIDTHNISISTPFQPWKPLTTTKLPRAPATISLHCSKTQSCTVMSEPAAP</sequence>
<evidence type="ECO:0000313" key="2">
    <source>
        <dbReference type="EMBL" id="QCD93375.1"/>
    </source>
</evidence>
<accession>A0A4D6LXE8</accession>
<evidence type="ECO:0000256" key="1">
    <source>
        <dbReference type="SAM" id="MobiDB-lite"/>
    </source>
</evidence>
<organism evidence="2 3">
    <name type="scientific">Vigna unguiculata</name>
    <name type="common">Cowpea</name>
    <dbReference type="NCBI Taxonomy" id="3917"/>
    <lineage>
        <taxon>Eukaryota</taxon>
        <taxon>Viridiplantae</taxon>
        <taxon>Streptophyta</taxon>
        <taxon>Embryophyta</taxon>
        <taxon>Tracheophyta</taxon>
        <taxon>Spermatophyta</taxon>
        <taxon>Magnoliopsida</taxon>
        <taxon>eudicotyledons</taxon>
        <taxon>Gunneridae</taxon>
        <taxon>Pentapetalae</taxon>
        <taxon>rosids</taxon>
        <taxon>fabids</taxon>
        <taxon>Fabales</taxon>
        <taxon>Fabaceae</taxon>
        <taxon>Papilionoideae</taxon>
        <taxon>50 kb inversion clade</taxon>
        <taxon>NPAAA clade</taxon>
        <taxon>indigoferoid/millettioid clade</taxon>
        <taxon>Phaseoleae</taxon>
        <taxon>Vigna</taxon>
    </lineage>
</organism>
<name>A0A4D6LXE8_VIGUN</name>
<reference evidence="2 3" key="1">
    <citation type="submission" date="2019-04" db="EMBL/GenBank/DDBJ databases">
        <title>An improved genome assembly and genetic linkage map for asparagus bean, Vigna unguiculata ssp. sesquipedialis.</title>
        <authorList>
            <person name="Xia Q."/>
            <person name="Zhang R."/>
            <person name="Dong Y."/>
        </authorList>
    </citation>
    <scope>NUCLEOTIDE SEQUENCE [LARGE SCALE GENOMIC DNA]</scope>
    <source>
        <tissue evidence="2">Leaf</tissue>
    </source>
</reference>
<feature type="region of interest" description="Disordered" evidence="1">
    <location>
        <begin position="34"/>
        <end position="73"/>
    </location>
</feature>
<protein>
    <submittedName>
        <fullName evidence="2">Uncharacterized protein</fullName>
    </submittedName>
</protein>
<gene>
    <name evidence="2" type="ORF">DEO72_LG5g1450</name>
</gene>